<feature type="transmembrane region" description="Helical" evidence="5">
    <location>
        <begin position="202"/>
        <end position="223"/>
    </location>
</feature>
<evidence type="ECO:0000256" key="1">
    <source>
        <dbReference type="ARBA" id="ARBA00004141"/>
    </source>
</evidence>
<dbReference type="EMBL" id="JNBR01000005">
    <property type="protein sequence ID" value="OQS01566.1"/>
    <property type="molecule type" value="Genomic_DNA"/>
</dbReference>
<keyword evidence="2 5" id="KW-0812">Transmembrane</keyword>
<sequence>MSHYAIAGLVYFLTHPSLWLVSLCPFIMTIVVGIASVVTLLSVGLYPQAYAFEKAGLAAGWAWFLAILLVILEIFLVTFIYSQTCTPCFMDAIFEKVLKLRGLTELVENAEGRSGCGRTCRACCKVSCLSQVFIMIVTLPLNLIPVVGTIVYVWLNGRVKAWEYHLLYFEMHGLSYEEQKTIVDKHKVQYASFGMQCMYLELIPFFGFLFLFTNTVGAALFAADLEEELQSQGLGSIHAKDQEVARTV</sequence>
<organism evidence="6 7">
    <name type="scientific">Achlya hypogyna</name>
    <name type="common">Oomycete</name>
    <name type="synonym">Protoachlya hypogyna</name>
    <dbReference type="NCBI Taxonomy" id="1202772"/>
    <lineage>
        <taxon>Eukaryota</taxon>
        <taxon>Sar</taxon>
        <taxon>Stramenopiles</taxon>
        <taxon>Oomycota</taxon>
        <taxon>Saprolegniomycetes</taxon>
        <taxon>Saprolegniales</taxon>
        <taxon>Achlyaceae</taxon>
        <taxon>Achlya</taxon>
    </lineage>
</organism>
<keyword evidence="3 5" id="KW-1133">Transmembrane helix</keyword>
<keyword evidence="7" id="KW-1185">Reference proteome</keyword>
<dbReference type="Proteomes" id="UP000243579">
    <property type="component" value="Unassembled WGS sequence"/>
</dbReference>
<evidence type="ECO:0000256" key="2">
    <source>
        <dbReference type="ARBA" id="ARBA00022692"/>
    </source>
</evidence>
<feature type="transmembrane region" description="Helical" evidence="5">
    <location>
        <begin position="132"/>
        <end position="155"/>
    </location>
</feature>
<evidence type="ECO:0000256" key="4">
    <source>
        <dbReference type="ARBA" id="ARBA00023136"/>
    </source>
</evidence>
<feature type="transmembrane region" description="Helical" evidence="5">
    <location>
        <begin position="20"/>
        <end position="46"/>
    </location>
</feature>
<name>A0A1V9ZU76_ACHHY</name>
<gene>
    <name evidence="6" type="ORF">ACHHYP_00580</name>
</gene>
<evidence type="ECO:0000256" key="3">
    <source>
        <dbReference type="ARBA" id="ARBA00022989"/>
    </source>
</evidence>
<dbReference type="OrthoDB" id="10012223at2759"/>
<reference evidence="6 7" key="1">
    <citation type="journal article" date="2014" name="Genome Biol. Evol.">
        <title>The secreted proteins of Achlya hypogyna and Thraustotheca clavata identify the ancestral oomycete secretome and reveal gene acquisitions by horizontal gene transfer.</title>
        <authorList>
            <person name="Misner I."/>
            <person name="Blouin N."/>
            <person name="Leonard G."/>
            <person name="Richards T.A."/>
            <person name="Lane C.E."/>
        </authorList>
    </citation>
    <scope>NUCLEOTIDE SEQUENCE [LARGE SCALE GENOMIC DNA]</scope>
    <source>
        <strain evidence="6 7">ATCC 48635</strain>
    </source>
</reference>
<dbReference type="AlphaFoldDB" id="A0A1V9ZU76"/>
<protein>
    <submittedName>
        <fullName evidence="6">Uncharacterized protein</fullName>
    </submittedName>
</protein>
<proteinExistence type="predicted"/>
<evidence type="ECO:0000313" key="6">
    <source>
        <dbReference type="EMBL" id="OQS01566.1"/>
    </source>
</evidence>
<dbReference type="PANTHER" id="PTHR34292:SF2">
    <property type="entry name" value="OUTER SPORE WALL PROTEIN LDS1"/>
    <property type="match status" value="1"/>
</dbReference>
<dbReference type="PANTHER" id="PTHR34292">
    <property type="entry name" value="OUTER SPORE WALL PROTEIN LDS1"/>
    <property type="match status" value="1"/>
</dbReference>
<feature type="transmembrane region" description="Helical" evidence="5">
    <location>
        <begin position="58"/>
        <end position="81"/>
    </location>
</feature>
<evidence type="ECO:0000256" key="5">
    <source>
        <dbReference type="SAM" id="Phobius"/>
    </source>
</evidence>
<comment type="caution">
    <text evidence="6">The sequence shown here is derived from an EMBL/GenBank/DDBJ whole genome shotgun (WGS) entry which is preliminary data.</text>
</comment>
<keyword evidence="4 5" id="KW-0472">Membrane</keyword>
<dbReference type="InterPro" id="IPR059112">
    <property type="entry name" value="CysZ/EI24"/>
</dbReference>
<evidence type="ECO:0000313" key="7">
    <source>
        <dbReference type="Proteomes" id="UP000243579"/>
    </source>
</evidence>
<dbReference type="STRING" id="1202772.A0A1V9ZU76"/>
<accession>A0A1V9ZU76</accession>
<dbReference type="InterPro" id="IPR052786">
    <property type="entry name" value="Spore_wall_assembly"/>
</dbReference>
<comment type="subcellular location">
    <subcellularLocation>
        <location evidence="1">Membrane</location>
        <topology evidence="1">Multi-pass membrane protein</topology>
    </subcellularLocation>
</comment>
<dbReference type="Pfam" id="PF07264">
    <property type="entry name" value="EI24"/>
    <property type="match status" value="1"/>
</dbReference>